<proteinExistence type="predicted"/>
<name>A0A0K2VB43_LEPSM</name>
<reference evidence="2" key="1">
    <citation type="submission" date="2014-05" db="EMBL/GenBank/DDBJ databases">
        <authorList>
            <person name="Chronopoulou M."/>
        </authorList>
    </citation>
    <scope>NUCLEOTIDE SEQUENCE</scope>
    <source>
        <tissue evidence="2">Whole organism</tissue>
    </source>
</reference>
<sequence>MKHYGNCCLQLSIFLIFFPEFFHRFNCSFCVSITLRIMSTRCHKNNIKTFTKCLKHYRPILWSAICPYYIRYTKN</sequence>
<keyword evidence="1" id="KW-0732">Signal</keyword>
<dbReference type="AlphaFoldDB" id="A0A0K2VB43"/>
<protein>
    <recommendedName>
        <fullName evidence="3">Secreted protein</fullName>
    </recommendedName>
</protein>
<evidence type="ECO:0008006" key="3">
    <source>
        <dbReference type="Google" id="ProtNLM"/>
    </source>
</evidence>
<evidence type="ECO:0000256" key="1">
    <source>
        <dbReference type="SAM" id="SignalP"/>
    </source>
</evidence>
<feature type="signal peptide" evidence="1">
    <location>
        <begin position="1"/>
        <end position="23"/>
    </location>
</feature>
<dbReference type="EMBL" id="HACA01030149">
    <property type="protein sequence ID" value="CDW47510.1"/>
    <property type="molecule type" value="Transcribed_RNA"/>
</dbReference>
<feature type="chain" id="PRO_5005489561" description="Secreted protein" evidence="1">
    <location>
        <begin position="24"/>
        <end position="75"/>
    </location>
</feature>
<organism evidence="2">
    <name type="scientific">Lepeophtheirus salmonis</name>
    <name type="common">Salmon louse</name>
    <name type="synonym">Caligus salmonis</name>
    <dbReference type="NCBI Taxonomy" id="72036"/>
    <lineage>
        <taxon>Eukaryota</taxon>
        <taxon>Metazoa</taxon>
        <taxon>Ecdysozoa</taxon>
        <taxon>Arthropoda</taxon>
        <taxon>Crustacea</taxon>
        <taxon>Multicrustacea</taxon>
        <taxon>Hexanauplia</taxon>
        <taxon>Copepoda</taxon>
        <taxon>Siphonostomatoida</taxon>
        <taxon>Caligidae</taxon>
        <taxon>Lepeophtheirus</taxon>
    </lineage>
</organism>
<accession>A0A0K2VB43</accession>
<evidence type="ECO:0000313" key="2">
    <source>
        <dbReference type="EMBL" id="CDW47510.1"/>
    </source>
</evidence>